<dbReference type="InterPro" id="IPR001387">
    <property type="entry name" value="Cro/C1-type_HTH"/>
</dbReference>
<dbReference type="Gene3D" id="1.10.260.40">
    <property type="entry name" value="lambda repressor-like DNA-binding domains"/>
    <property type="match status" value="1"/>
</dbReference>
<dbReference type="PROSITE" id="PS50943">
    <property type="entry name" value="HTH_CROC1"/>
    <property type="match status" value="1"/>
</dbReference>
<reference evidence="2 3" key="1">
    <citation type="submission" date="2015-03" db="EMBL/GenBank/DDBJ databases">
        <authorList>
            <person name="Urmite Genomes"/>
        </authorList>
    </citation>
    <scope>NUCLEOTIDE SEQUENCE [LARGE SCALE GENOMIC DNA]</scope>
    <source>
        <strain evidence="2 3">CSUR P1491</strain>
    </source>
</reference>
<dbReference type="SUPFAM" id="SSF47413">
    <property type="entry name" value="lambda repressor-like DNA-binding domains"/>
    <property type="match status" value="1"/>
</dbReference>
<dbReference type="CDD" id="cd00093">
    <property type="entry name" value="HTH_XRE"/>
    <property type="match status" value="1"/>
</dbReference>
<evidence type="ECO:0000313" key="3">
    <source>
        <dbReference type="Proteomes" id="UP000199251"/>
    </source>
</evidence>
<dbReference type="EMBL" id="CTEE01000002">
    <property type="protein sequence ID" value="CQD24233.1"/>
    <property type="molecule type" value="Genomic_DNA"/>
</dbReference>
<sequence length="156" mass="16706">MKRERMKDVAAEGAQAGSELAAKLNKLFEVMAKPSAQPLSNAAAAAAITEQTGVSISPTYLWQLRAGMKTNPTVQHLRAIAEYFGVPASYLIDPDTDSKIEKQLELLQALRDNGVRDLAMRASGLTPETISSLAAMIDQARKLEQLPPMVPGGGSE</sequence>
<dbReference type="GO" id="GO:0003677">
    <property type="term" value="F:DNA binding"/>
    <property type="evidence" value="ECO:0007669"/>
    <property type="project" value="InterPro"/>
</dbReference>
<dbReference type="RefSeq" id="WP_420845453.1">
    <property type="nucleotide sequence ID" value="NZ_CTEE01000002.1"/>
</dbReference>
<accession>A0A0E4H358</accession>
<feature type="domain" description="HTH cro/C1-type" evidence="1">
    <location>
        <begin position="56"/>
        <end position="91"/>
    </location>
</feature>
<organism evidence="2 3">
    <name type="scientific">Mycobacterium lentiflavum</name>
    <dbReference type="NCBI Taxonomy" id="141349"/>
    <lineage>
        <taxon>Bacteria</taxon>
        <taxon>Bacillati</taxon>
        <taxon>Actinomycetota</taxon>
        <taxon>Actinomycetes</taxon>
        <taxon>Mycobacteriales</taxon>
        <taxon>Mycobacteriaceae</taxon>
        <taxon>Mycobacterium</taxon>
        <taxon>Mycobacterium simiae complex</taxon>
    </lineage>
</organism>
<dbReference type="STRING" id="141349.BN1232_06116"/>
<proteinExistence type="predicted"/>
<dbReference type="AlphaFoldDB" id="A0A0E4H358"/>
<dbReference type="Proteomes" id="UP000199251">
    <property type="component" value="Unassembled WGS sequence"/>
</dbReference>
<protein>
    <submittedName>
        <fullName evidence="2">Helix-turn-helix protein</fullName>
    </submittedName>
</protein>
<dbReference type="InterPro" id="IPR010982">
    <property type="entry name" value="Lambda_DNA-bd_dom_sf"/>
</dbReference>
<name>A0A0E4H358_MYCLN</name>
<evidence type="ECO:0000313" key="2">
    <source>
        <dbReference type="EMBL" id="CQD24233.1"/>
    </source>
</evidence>
<evidence type="ECO:0000259" key="1">
    <source>
        <dbReference type="PROSITE" id="PS50943"/>
    </source>
</evidence>
<gene>
    <name evidence="2" type="ORF">BN1232_06116</name>
</gene>